<dbReference type="SUPFAM" id="SSF47729">
    <property type="entry name" value="IHF-like DNA-binding proteins"/>
    <property type="match status" value="1"/>
</dbReference>
<evidence type="ECO:0000313" key="6">
    <source>
        <dbReference type="Proteomes" id="UP000503820"/>
    </source>
</evidence>
<dbReference type="PANTHER" id="PTHR33175:SF3">
    <property type="entry name" value="DNA-BINDING PROTEIN HU-BETA"/>
    <property type="match status" value="1"/>
</dbReference>
<dbReference type="InterPro" id="IPR010992">
    <property type="entry name" value="IHF-like_DNA-bd_dom_sf"/>
</dbReference>
<dbReference type="Proteomes" id="UP000503820">
    <property type="component" value="Unassembled WGS sequence"/>
</dbReference>
<proteinExistence type="inferred from homology"/>
<evidence type="ECO:0000256" key="4">
    <source>
        <dbReference type="RuleBase" id="RU003939"/>
    </source>
</evidence>
<keyword evidence="6" id="KW-1185">Reference proteome</keyword>
<comment type="caution">
    <text evidence="5">The sequence shown here is derived from an EMBL/GenBank/DDBJ whole genome shotgun (WGS) entry which is preliminary data.</text>
</comment>
<keyword evidence="2" id="KW-0226">DNA condensation</keyword>
<dbReference type="GO" id="GO:0030261">
    <property type="term" value="P:chromosome condensation"/>
    <property type="evidence" value="ECO:0007669"/>
    <property type="project" value="UniProtKB-KW"/>
</dbReference>
<accession>A0A7J0BRF1</accession>
<dbReference type="PROSITE" id="PS00045">
    <property type="entry name" value="HISTONE_LIKE"/>
    <property type="match status" value="1"/>
</dbReference>
<keyword evidence="3 5" id="KW-0238">DNA-binding</keyword>
<organism evidence="5 6">
    <name type="scientific">Desulfovibrio psychrotolerans</name>
    <dbReference type="NCBI Taxonomy" id="415242"/>
    <lineage>
        <taxon>Bacteria</taxon>
        <taxon>Pseudomonadati</taxon>
        <taxon>Thermodesulfobacteriota</taxon>
        <taxon>Desulfovibrionia</taxon>
        <taxon>Desulfovibrionales</taxon>
        <taxon>Desulfovibrionaceae</taxon>
        <taxon>Desulfovibrio</taxon>
    </lineage>
</organism>
<dbReference type="RefSeq" id="WP_174408293.1">
    <property type="nucleotide sequence ID" value="NZ_BLVP01000001.1"/>
</dbReference>
<dbReference type="EMBL" id="BLVP01000001">
    <property type="protein sequence ID" value="GFM35584.1"/>
    <property type="molecule type" value="Genomic_DNA"/>
</dbReference>
<dbReference type="PRINTS" id="PR01727">
    <property type="entry name" value="DNABINDINGHU"/>
</dbReference>
<dbReference type="Pfam" id="PF00216">
    <property type="entry name" value="Bac_DNA_binding"/>
    <property type="match status" value="1"/>
</dbReference>
<dbReference type="GO" id="GO:0030527">
    <property type="term" value="F:structural constituent of chromatin"/>
    <property type="evidence" value="ECO:0007669"/>
    <property type="project" value="InterPro"/>
</dbReference>
<evidence type="ECO:0000256" key="1">
    <source>
        <dbReference type="ARBA" id="ARBA00010529"/>
    </source>
</evidence>
<dbReference type="GO" id="GO:0005829">
    <property type="term" value="C:cytosol"/>
    <property type="evidence" value="ECO:0007669"/>
    <property type="project" value="TreeGrafter"/>
</dbReference>
<dbReference type="GO" id="GO:0003677">
    <property type="term" value="F:DNA binding"/>
    <property type="evidence" value="ECO:0007669"/>
    <property type="project" value="UniProtKB-KW"/>
</dbReference>
<reference evidence="5 6" key="1">
    <citation type="submission" date="2020-05" db="EMBL/GenBank/DDBJ databases">
        <title>Draft genome sequence of Desulfovibrio psychrotolerans JS1T.</title>
        <authorList>
            <person name="Ueno A."/>
            <person name="Tamazawa S."/>
            <person name="Tamamura S."/>
            <person name="Murakami T."/>
            <person name="Kiyama T."/>
            <person name="Inomata H."/>
            <person name="Amano Y."/>
            <person name="Miyakawa K."/>
            <person name="Tamaki H."/>
            <person name="Naganuma T."/>
            <person name="Kaneko K."/>
        </authorList>
    </citation>
    <scope>NUCLEOTIDE SEQUENCE [LARGE SCALE GENOMIC DNA]</scope>
    <source>
        <strain evidence="5 6">JS1</strain>
    </source>
</reference>
<dbReference type="CDD" id="cd13831">
    <property type="entry name" value="HU"/>
    <property type="match status" value="1"/>
</dbReference>
<dbReference type="PANTHER" id="PTHR33175">
    <property type="entry name" value="DNA-BINDING PROTEIN HU"/>
    <property type="match status" value="1"/>
</dbReference>
<dbReference type="SMART" id="SM00411">
    <property type="entry name" value="BHL"/>
    <property type="match status" value="1"/>
</dbReference>
<comment type="similarity">
    <text evidence="1 4">Belongs to the bacterial histone-like protein family.</text>
</comment>
<name>A0A7J0BRF1_9BACT</name>
<evidence type="ECO:0000256" key="2">
    <source>
        <dbReference type="ARBA" id="ARBA00023067"/>
    </source>
</evidence>
<dbReference type="AlphaFoldDB" id="A0A7J0BRF1"/>
<evidence type="ECO:0000256" key="3">
    <source>
        <dbReference type="ARBA" id="ARBA00023125"/>
    </source>
</evidence>
<sequence>MTKADLVEKIAEKANLTKANAERSLNAFIEAVEGVLVKEGKLTLTGFGTFVVEERKERKGRNPRTGAEISIPAAKVVKFRPGKLLKEAIK</sequence>
<evidence type="ECO:0000313" key="5">
    <source>
        <dbReference type="EMBL" id="GFM35584.1"/>
    </source>
</evidence>
<dbReference type="InterPro" id="IPR000119">
    <property type="entry name" value="Hist_DNA-bd"/>
</dbReference>
<dbReference type="Gene3D" id="4.10.520.10">
    <property type="entry name" value="IHF-like DNA-binding proteins"/>
    <property type="match status" value="1"/>
</dbReference>
<gene>
    <name evidence="5" type="primary">hup-3</name>
    <name evidence="5" type="ORF">DSM19430T_02680</name>
</gene>
<protein>
    <submittedName>
        <fullName evidence="5">DNA-binding protein</fullName>
    </submittedName>
</protein>
<dbReference type="InterPro" id="IPR020816">
    <property type="entry name" value="Histone-like_DNA-bd_CS"/>
</dbReference>